<name>A0A5J4UPL3_9EUKA</name>
<evidence type="ECO:0000313" key="1">
    <source>
        <dbReference type="EMBL" id="KAA6371960.1"/>
    </source>
</evidence>
<accession>A0A5J4UPL3</accession>
<sequence length="182" mass="20774">PLHASGNAIWDFDSTEDVRKDNTNNNRQSEMQELRSRIAEERNGVDSIGIQEIWMGDQREQEQVETGVTVCVPGMDVQFNNNEDLTDQREKEGIESINTKINQVNNGINSIKDQKRGKFGWQAQVFHSIIQTRRTASIANKQINEQSIKSNGLDKRNDSNKELFNRTILVDDIIGEQQAKDD</sequence>
<feature type="non-terminal residue" evidence="1">
    <location>
        <position position="1"/>
    </location>
</feature>
<protein>
    <submittedName>
        <fullName evidence="1">Uncharacterized protein</fullName>
    </submittedName>
</protein>
<organism evidence="1 2">
    <name type="scientific">Streblomastix strix</name>
    <dbReference type="NCBI Taxonomy" id="222440"/>
    <lineage>
        <taxon>Eukaryota</taxon>
        <taxon>Metamonada</taxon>
        <taxon>Preaxostyla</taxon>
        <taxon>Oxymonadida</taxon>
        <taxon>Streblomastigidae</taxon>
        <taxon>Streblomastix</taxon>
    </lineage>
</organism>
<dbReference type="EMBL" id="SNRW01014012">
    <property type="protein sequence ID" value="KAA6371960.1"/>
    <property type="molecule type" value="Genomic_DNA"/>
</dbReference>
<dbReference type="Proteomes" id="UP000324800">
    <property type="component" value="Unassembled WGS sequence"/>
</dbReference>
<proteinExistence type="predicted"/>
<gene>
    <name evidence="1" type="ORF">EZS28_032511</name>
</gene>
<dbReference type="AlphaFoldDB" id="A0A5J4UPL3"/>
<comment type="caution">
    <text evidence="1">The sequence shown here is derived from an EMBL/GenBank/DDBJ whole genome shotgun (WGS) entry which is preliminary data.</text>
</comment>
<reference evidence="1 2" key="1">
    <citation type="submission" date="2019-03" db="EMBL/GenBank/DDBJ databases">
        <title>Single cell metagenomics reveals metabolic interactions within the superorganism composed of flagellate Streblomastix strix and complex community of Bacteroidetes bacteria on its surface.</title>
        <authorList>
            <person name="Treitli S.C."/>
            <person name="Kolisko M."/>
            <person name="Husnik F."/>
            <person name="Keeling P."/>
            <person name="Hampl V."/>
        </authorList>
    </citation>
    <scope>NUCLEOTIDE SEQUENCE [LARGE SCALE GENOMIC DNA]</scope>
    <source>
        <strain evidence="1">ST1C</strain>
    </source>
</reference>
<evidence type="ECO:0000313" key="2">
    <source>
        <dbReference type="Proteomes" id="UP000324800"/>
    </source>
</evidence>